<evidence type="ECO:0000256" key="9">
    <source>
        <dbReference type="ARBA" id="ARBA00030138"/>
    </source>
</evidence>
<comment type="caution">
    <text evidence="13">The sequence shown here is derived from an EMBL/GenBank/DDBJ whole genome shotgun (WGS) entry which is preliminary data.</text>
</comment>
<dbReference type="SUPFAM" id="SSF56752">
    <property type="entry name" value="D-aminoacid aminotransferase-like PLP-dependent enzymes"/>
    <property type="match status" value="1"/>
</dbReference>
<evidence type="ECO:0000256" key="3">
    <source>
        <dbReference type="ARBA" id="ARBA00011738"/>
    </source>
</evidence>
<evidence type="ECO:0000256" key="5">
    <source>
        <dbReference type="ARBA" id="ARBA00021779"/>
    </source>
</evidence>
<reference evidence="14" key="1">
    <citation type="journal article" date="2019" name="Int. J. Syst. Evol. Microbiol.">
        <title>The Global Catalogue of Microorganisms (GCM) 10K type strain sequencing project: providing services to taxonomists for standard genome sequencing and annotation.</title>
        <authorList>
            <consortium name="The Broad Institute Genomics Platform"/>
            <consortium name="The Broad Institute Genome Sequencing Center for Infectious Disease"/>
            <person name="Wu L."/>
            <person name="Ma J."/>
        </authorList>
    </citation>
    <scope>NUCLEOTIDE SEQUENCE [LARGE SCALE GENOMIC DNA]</scope>
    <source>
        <strain evidence="14">CCUG 56607</strain>
    </source>
</reference>
<dbReference type="GO" id="GO:0047810">
    <property type="term" value="F:D-alanine-2-oxoglutarate aminotransferase activity"/>
    <property type="evidence" value="ECO:0007669"/>
    <property type="project" value="UniProtKB-EC"/>
</dbReference>
<keyword evidence="8" id="KW-0663">Pyridoxal phosphate</keyword>
<keyword evidence="6 13" id="KW-0032">Aminotransferase</keyword>
<comment type="subunit">
    <text evidence="3">Homodimer.</text>
</comment>
<dbReference type="InterPro" id="IPR005784">
    <property type="entry name" value="D_amino_transT"/>
</dbReference>
<dbReference type="NCBIfam" id="TIGR01121">
    <property type="entry name" value="D_amino_aminoT"/>
    <property type="match status" value="1"/>
</dbReference>
<evidence type="ECO:0000256" key="4">
    <source>
        <dbReference type="ARBA" id="ARBA00012874"/>
    </source>
</evidence>
<organism evidence="13 14">
    <name type="scientific">Thalassobacillus hwangdonensis</name>
    <dbReference type="NCBI Taxonomy" id="546108"/>
    <lineage>
        <taxon>Bacteria</taxon>
        <taxon>Bacillati</taxon>
        <taxon>Bacillota</taxon>
        <taxon>Bacilli</taxon>
        <taxon>Bacillales</taxon>
        <taxon>Bacillaceae</taxon>
        <taxon>Thalassobacillus</taxon>
    </lineage>
</organism>
<dbReference type="Gene3D" id="3.30.470.10">
    <property type="match status" value="1"/>
</dbReference>
<keyword evidence="7 13" id="KW-0808">Transferase</keyword>
<comment type="catalytic activity">
    <reaction evidence="12">
        <text>D-alanine + 2-oxoglutarate = D-glutamate + pyruvate</text>
        <dbReference type="Rhea" id="RHEA:15869"/>
        <dbReference type="ChEBI" id="CHEBI:15361"/>
        <dbReference type="ChEBI" id="CHEBI:16810"/>
        <dbReference type="ChEBI" id="CHEBI:29986"/>
        <dbReference type="ChEBI" id="CHEBI:57416"/>
        <dbReference type="EC" id="2.6.1.21"/>
    </reaction>
</comment>
<evidence type="ECO:0000256" key="7">
    <source>
        <dbReference type="ARBA" id="ARBA00022679"/>
    </source>
</evidence>
<keyword evidence="14" id="KW-1185">Reference proteome</keyword>
<dbReference type="InterPro" id="IPR050571">
    <property type="entry name" value="Class-IV_PLP-Dep_Aminotrnsfr"/>
</dbReference>
<dbReference type="Proteomes" id="UP001596990">
    <property type="component" value="Unassembled WGS sequence"/>
</dbReference>
<evidence type="ECO:0000256" key="1">
    <source>
        <dbReference type="ARBA" id="ARBA00001933"/>
    </source>
</evidence>
<dbReference type="InterPro" id="IPR043132">
    <property type="entry name" value="BCAT-like_C"/>
</dbReference>
<dbReference type="RefSeq" id="WP_386055622.1">
    <property type="nucleotide sequence ID" value="NZ_JBHTKL010000001.1"/>
</dbReference>
<accession>A0ABW3KVK5</accession>
<comment type="similarity">
    <text evidence="2">Belongs to the class-IV pyridoxal-phosphate-dependent aminotransferase family.</text>
</comment>
<dbReference type="PANTHER" id="PTHR42743">
    <property type="entry name" value="AMINO-ACID AMINOTRANSFERASE"/>
    <property type="match status" value="1"/>
</dbReference>
<evidence type="ECO:0000313" key="14">
    <source>
        <dbReference type="Proteomes" id="UP001596990"/>
    </source>
</evidence>
<dbReference type="Pfam" id="PF01063">
    <property type="entry name" value="Aminotran_4"/>
    <property type="match status" value="1"/>
</dbReference>
<dbReference type="InterPro" id="IPR043131">
    <property type="entry name" value="BCAT-like_N"/>
</dbReference>
<evidence type="ECO:0000256" key="12">
    <source>
        <dbReference type="ARBA" id="ARBA00047911"/>
    </source>
</evidence>
<dbReference type="Gene3D" id="3.20.10.10">
    <property type="entry name" value="D-amino Acid Aminotransferase, subunit A, domain 2"/>
    <property type="match status" value="1"/>
</dbReference>
<evidence type="ECO:0000256" key="8">
    <source>
        <dbReference type="ARBA" id="ARBA00022898"/>
    </source>
</evidence>
<dbReference type="PANTHER" id="PTHR42743:SF10">
    <property type="entry name" value="D-ALANINE AMINOTRANSFERASE"/>
    <property type="match status" value="1"/>
</dbReference>
<dbReference type="EMBL" id="JBHTKL010000001">
    <property type="protein sequence ID" value="MFD1017685.1"/>
    <property type="molecule type" value="Genomic_DNA"/>
</dbReference>
<sequence>MAISPYILTEKDFVAQEKLQYPFEERGLQFGDGVYEVIRVYQGDYYLLDEHLDRLYRSAEAIKIQIPFTREEMDRRLHDLLERNDIQTDAKVYLQMTRGSAARDHAFPEGVVPNFYAYVQEFPRNLEALRQGGAVHAYPDIRWDYCYIKSLNLLPNVLAKQEAKEKGCFEALFHKDGEVTECSASNAYLVKDGKVYTHPTKKNILYGCVRLRIEKFCNDLGIPFIETPFRLEDIKEADEMFSSSSVMEIMPILKVDDTVIGEGTPGSITKQLQKAYETDAGIKEANSIFHKVQ</sequence>
<dbReference type="EC" id="2.6.1.21" evidence="4"/>
<evidence type="ECO:0000313" key="13">
    <source>
        <dbReference type="EMBL" id="MFD1017685.1"/>
    </source>
</evidence>
<gene>
    <name evidence="13" type="primary">dat</name>
    <name evidence="13" type="ORF">ACFQ2J_00625</name>
</gene>
<name>A0ABW3KVK5_9BACI</name>
<dbReference type="InterPro" id="IPR036038">
    <property type="entry name" value="Aminotransferase-like"/>
</dbReference>
<comment type="cofactor">
    <cofactor evidence="1">
        <name>pyridoxal 5'-phosphate</name>
        <dbReference type="ChEBI" id="CHEBI:597326"/>
    </cofactor>
</comment>
<evidence type="ECO:0000256" key="11">
    <source>
        <dbReference type="ARBA" id="ARBA00033391"/>
    </source>
</evidence>
<evidence type="ECO:0000256" key="2">
    <source>
        <dbReference type="ARBA" id="ARBA00009320"/>
    </source>
</evidence>
<dbReference type="CDD" id="cd01558">
    <property type="entry name" value="D-AAT_like"/>
    <property type="match status" value="1"/>
</dbReference>
<proteinExistence type="inferred from homology"/>
<evidence type="ECO:0000256" key="6">
    <source>
        <dbReference type="ARBA" id="ARBA00022576"/>
    </source>
</evidence>
<protein>
    <recommendedName>
        <fullName evidence="5">D-alanine aminotransferase</fullName>
        <ecNumber evidence="4">2.6.1.21</ecNumber>
    </recommendedName>
    <alternativeName>
        <fullName evidence="11">D-amino acid aminotransferase</fullName>
    </alternativeName>
    <alternativeName>
        <fullName evidence="9">D-amino acid transaminase</fullName>
    </alternativeName>
    <alternativeName>
        <fullName evidence="10">D-aspartate aminotransferase</fullName>
    </alternativeName>
</protein>
<evidence type="ECO:0000256" key="10">
    <source>
        <dbReference type="ARBA" id="ARBA00033316"/>
    </source>
</evidence>
<dbReference type="InterPro" id="IPR001544">
    <property type="entry name" value="Aminotrans_IV"/>
</dbReference>